<gene>
    <name evidence="2" type="ORF">L196_11366</name>
</gene>
<dbReference type="Pfam" id="PF05717">
    <property type="entry name" value="TnpB_IS66"/>
    <property type="match status" value="1"/>
</dbReference>
<proteinExistence type="predicted"/>
<feature type="compositionally biased region" description="Basic and acidic residues" evidence="1">
    <location>
        <begin position="13"/>
        <end position="26"/>
    </location>
</feature>
<feature type="region of interest" description="Disordered" evidence="1">
    <location>
        <begin position="1"/>
        <end position="43"/>
    </location>
</feature>
<reference evidence="2 3" key="1">
    <citation type="journal article" date="2013" name="Genome Announc.">
        <title>Genome Sequence of the Pyrene- and Fluoranthene-Degrading Bacterium Cycloclasticus sp. Strain PY97M.</title>
        <authorList>
            <person name="Cui Z."/>
            <person name="Xu G."/>
            <person name="Li Q."/>
            <person name="Gao W."/>
            <person name="Zheng L."/>
        </authorList>
    </citation>
    <scope>NUCLEOTIDE SEQUENCE [LARGE SCALE GENOMIC DNA]</scope>
    <source>
        <strain evidence="2 3">PY97M</strain>
    </source>
</reference>
<dbReference type="NCBIfam" id="NF033819">
    <property type="entry name" value="IS66_TnpB"/>
    <property type="match status" value="1"/>
</dbReference>
<dbReference type="EMBL" id="ASHL01000017">
    <property type="protein sequence ID" value="EPD12157.1"/>
    <property type="molecule type" value="Genomic_DNA"/>
</dbReference>
<evidence type="ECO:0000313" key="3">
    <source>
        <dbReference type="Proteomes" id="UP000015462"/>
    </source>
</evidence>
<organism evidence="2 3">
    <name type="scientific">Cycloclasticus pugetii</name>
    <dbReference type="NCBI Taxonomy" id="34068"/>
    <lineage>
        <taxon>Bacteria</taxon>
        <taxon>Pseudomonadati</taxon>
        <taxon>Pseudomonadota</taxon>
        <taxon>Gammaproteobacteria</taxon>
        <taxon>Thiotrichales</taxon>
        <taxon>Piscirickettsiaceae</taxon>
        <taxon>Cycloclasticus</taxon>
    </lineage>
</organism>
<evidence type="ECO:0000256" key="1">
    <source>
        <dbReference type="SAM" id="MobiDB-lite"/>
    </source>
</evidence>
<sequence>GKRPRASSTRHGRAADEQRALPEVRQQHGWRGADPVDPGGGGGMIGPGTGVRVYLACGPTDMRKGIAGLAALAQDVLRQNPAGGAVFAFRGRRGDRLKLLYWDGQGFCLYYKVLERGRFPWPVAGDGAARLTSAQLAMLWEGIDWRRPDWGAPPARVS</sequence>
<keyword evidence="3" id="KW-1185">Reference proteome</keyword>
<evidence type="ECO:0000313" key="2">
    <source>
        <dbReference type="EMBL" id="EPD12157.1"/>
    </source>
</evidence>
<accession>A0AB33YZT2</accession>
<protein>
    <submittedName>
        <fullName evidence="2">Transposase IS66 family protein</fullName>
    </submittedName>
</protein>
<comment type="caution">
    <text evidence="2">The sequence shown here is derived from an EMBL/GenBank/DDBJ whole genome shotgun (WGS) entry which is preliminary data.</text>
</comment>
<dbReference type="Proteomes" id="UP000015462">
    <property type="component" value="Unassembled WGS sequence"/>
</dbReference>
<dbReference type="AlphaFoldDB" id="A0AB33YZT2"/>
<feature type="compositionally biased region" description="Basic residues" evidence="1">
    <location>
        <begin position="1"/>
        <end position="12"/>
    </location>
</feature>
<dbReference type="PANTHER" id="PTHR36455:SF1">
    <property type="entry name" value="BLR8292 PROTEIN"/>
    <property type="match status" value="1"/>
</dbReference>
<dbReference type="InterPro" id="IPR008878">
    <property type="entry name" value="Transposase_IS66_Orf2"/>
</dbReference>
<feature type="non-terminal residue" evidence="2">
    <location>
        <position position="1"/>
    </location>
</feature>
<dbReference type="PANTHER" id="PTHR36455">
    <property type="match status" value="1"/>
</dbReference>
<name>A0AB33YZT2_9GAMM</name>